<comment type="caution">
    <text evidence="3">The sequence shown here is derived from an EMBL/GenBank/DDBJ whole genome shotgun (WGS) entry which is preliminary data.</text>
</comment>
<dbReference type="Gene3D" id="1.25.40.10">
    <property type="entry name" value="Tetratricopeptide repeat domain"/>
    <property type="match status" value="2"/>
</dbReference>
<name>A0ABR9PFI8_9BACT</name>
<dbReference type="PANTHER" id="PTHR43081">
    <property type="entry name" value="ADENYLATE CYCLASE, TERMINAL-DIFFERENTIATION SPECIFIC-RELATED"/>
    <property type="match status" value="1"/>
</dbReference>
<dbReference type="SUPFAM" id="SSF81901">
    <property type="entry name" value="HCP-like"/>
    <property type="match status" value="1"/>
</dbReference>
<dbReference type="Gene3D" id="2.60.200.20">
    <property type="match status" value="1"/>
</dbReference>
<dbReference type="SMART" id="SM00028">
    <property type="entry name" value="TPR"/>
    <property type="match status" value="7"/>
</dbReference>
<evidence type="ECO:0000259" key="1">
    <source>
        <dbReference type="PROSITE" id="PS50006"/>
    </source>
</evidence>
<dbReference type="InterPro" id="IPR001054">
    <property type="entry name" value="A/G_cyclase"/>
</dbReference>
<dbReference type="SUPFAM" id="SSF55073">
    <property type="entry name" value="Nucleotide cyclase"/>
    <property type="match status" value="1"/>
</dbReference>
<organism evidence="3 4">
    <name type="scientific">Corallococcus soli</name>
    <dbReference type="NCBI Taxonomy" id="2710757"/>
    <lineage>
        <taxon>Bacteria</taxon>
        <taxon>Pseudomonadati</taxon>
        <taxon>Myxococcota</taxon>
        <taxon>Myxococcia</taxon>
        <taxon>Myxococcales</taxon>
        <taxon>Cystobacterineae</taxon>
        <taxon>Myxococcaceae</taxon>
        <taxon>Corallococcus</taxon>
    </lineage>
</organism>
<dbReference type="Pfam" id="PF13432">
    <property type="entry name" value="TPR_16"/>
    <property type="match status" value="1"/>
</dbReference>
<gene>
    <name evidence="3" type="ORF">G4177_00615</name>
</gene>
<dbReference type="InterPro" id="IPR008984">
    <property type="entry name" value="SMAD_FHA_dom_sf"/>
</dbReference>
<dbReference type="EMBL" id="JAAIYO010000001">
    <property type="protein sequence ID" value="MBE4746672.1"/>
    <property type="molecule type" value="Genomic_DNA"/>
</dbReference>
<dbReference type="CDD" id="cd07302">
    <property type="entry name" value="CHD"/>
    <property type="match status" value="1"/>
</dbReference>
<feature type="domain" description="FHA" evidence="1">
    <location>
        <begin position="47"/>
        <end position="101"/>
    </location>
</feature>
<dbReference type="InterPro" id="IPR019734">
    <property type="entry name" value="TPR_rpt"/>
</dbReference>
<dbReference type="PROSITE" id="PS50006">
    <property type="entry name" value="FHA_DOMAIN"/>
    <property type="match status" value="1"/>
</dbReference>
<dbReference type="PROSITE" id="PS50125">
    <property type="entry name" value="GUANYLATE_CYCLASE_2"/>
    <property type="match status" value="1"/>
</dbReference>
<dbReference type="InterPro" id="IPR000253">
    <property type="entry name" value="FHA_dom"/>
</dbReference>
<dbReference type="SMART" id="SM00044">
    <property type="entry name" value="CYCc"/>
    <property type="match status" value="1"/>
</dbReference>
<dbReference type="InterPro" id="IPR050697">
    <property type="entry name" value="Adenylyl/Guanylyl_Cyclase_3/4"/>
</dbReference>
<feature type="domain" description="Guanylate cyclase" evidence="2">
    <location>
        <begin position="681"/>
        <end position="816"/>
    </location>
</feature>
<reference evidence="3 4" key="1">
    <citation type="submission" date="2020-02" db="EMBL/GenBank/DDBJ databases">
        <authorList>
            <person name="Babadi Z.K."/>
            <person name="Risdian C."/>
            <person name="Ebrahimipour G.H."/>
            <person name="Wink J."/>
        </authorList>
    </citation>
    <scope>NUCLEOTIDE SEQUENCE [LARGE SCALE GENOMIC DNA]</scope>
    <source>
        <strain evidence="3 4">ZKHCc1 1396</strain>
    </source>
</reference>
<dbReference type="CDD" id="cd00060">
    <property type="entry name" value="FHA"/>
    <property type="match status" value="1"/>
</dbReference>
<evidence type="ECO:0000259" key="2">
    <source>
        <dbReference type="PROSITE" id="PS50125"/>
    </source>
</evidence>
<keyword evidence="4" id="KW-1185">Reference proteome</keyword>
<protein>
    <submittedName>
        <fullName evidence="3">FHA domain-containing protein</fullName>
    </submittedName>
</protein>
<dbReference type="RefSeq" id="WP_193346104.1">
    <property type="nucleotide sequence ID" value="NZ_CBCSIP010000089.1"/>
</dbReference>
<dbReference type="SUPFAM" id="SSF48452">
    <property type="entry name" value="TPR-like"/>
    <property type="match status" value="1"/>
</dbReference>
<dbReference type="SMART" id="SM00240">
    <property type="entry name" value="FHA"/>
    <property type="match status" value="1"/>
</dbReference>
<evidence type="ECO:0000313" key="3">
    <source>
        <dbReference type="EMBL" id="MBE4746672.1"/>
    </source>
</evidence>
<dbReference type="InterPro" id="IPR011990">
    <property type="entry name" value="TPR-like_helical_dom_sf"/>
</dbReference>
<dbReference type="Pfam" id="PF00211">
    <property type="entry name" value="Guanylate_cyc"/>
    <property type="match status" value="1"/>
</dbReference>
<proteinExistence type="predicted"/>
<sequence length="879" mass="98840">MTADFDPEKTRQFTLPPNLAKQPCLIVQTAPDAEDQGLQFILLAPQATIGRSTETSIRLSDHGVSRRHAVLKVLHSVEGPRVQVENLSDSEGHTSIQGHRVGLQTLGILRPGEELKLGQTILRYVHFETELHTARHIDNVVTLMRQGQHEKALSGLSALKKHRPIGGTGSTPLERLLLSAKYYEARILFIQGRWERARELFRELIDRTNTNKDLVVKAAFQLGTLYIHQHDLRQAELLVDRAWEASGSLDEYFQALVQCLNGMVYAQRRDLNAAVKAFQDATAKLQHSSRPSTNLPTRVLFESGVASFLSEQHGLALEQFKRLGELHPANETQRLIHSEALRHQGIIHSVRRDFDRAANLLREALKTAQKSGWKYLESKAHKSSAVNYISWGRHEEALVHLKLWQTLLAHEVENEYDKAEVSASLGKVYLARGNPQEALEWFKEEELHQQGLSSVAVSKGYTHRNFARAHRDLRQPRQAEKYYALAVETFERSGNLLQQALTLQELCRHHILSGDATAADEEISRAEACFAEVAKPSNASLDSLRAHLAWSRGNKKQAHTLFSSSLREFSLAPPSYVQAETHLYFGRLCAELYRDETAANNTDAASSHYQEAKRLFDEGIRCATIQNLGSLIESFRKEIEQLDPREFIKLILSRFVGSAPLEPLINNGTQELNRFSLEERTVVFVDLSGYTALVEREELAEVRALLNEFYGFATRIIHDHHGSVDKFIGDCVMAVFKGETTAQSLKNQAVAAVGAALAIVEEVEHLSERRFSAPHRGLKASAGIATGRLLIGLVGSPQHMNYTCIGDVVNVAARLQSHAKPGEVLIEHETYSACMQGGIIPWSHNKEYSETHVKNREKPVRYWSLDRWTRNLLTPSRLP</sequence>
<dbReference type="Gene3D" id="3.30.70.1230">
    <property type="entry name" value="Nucleotide cyclase"/>
    <property type="match status" value="1"/>
</dbReference>
<evidence type="ECO:0000313" key="4">
    <source>
        <dbReference type="Proteomes" id="UP001516472"/>
    </source>
</evidence>
<dbReference type="InterPro" id="IPR029787">
    <property type="entry name" value="Nucleotide_cyclase"/>
</dbReference>
<dbReference type="Pfam" id="PF00498">
    <property type="entry name" value="FHA"/>
    <property type="match status" value="1"/>
</dbReference>
<accession>A0ABR9PFI8</accession>
<dbReference type="Proteomes" id="UP001516472">
    <property type="component" value="Unassembled WGS sequence"/>
</dbReference>
<dbReference type="SUPFAM" id="SSF49879">
    <property type="entry name" value="SMAD/FHA domain"/>
    <property type="match status" value="1"/>
</dbReference>
<dbReference type="PANTHER" id="PTHR43081:SF1">
    <property type="entry name" value="ADENYLATE CYCLASE, TERMINAL-DIFFERENTIATION SPECIFIC"/>
    <property type="match status" value="1"/>
</dbReference>